<dbReference type="PROSITE" id="PS51208">
    <property type="entry name" value="AUTOTRANSPORTER"/>
    <property type="match status" value="1"/>
</dbReference>
<accession>A0A6A7YB74</accession>
<proteinExistence type="predicted"/>
<reference evidence="2 3" key="1">
    <citation type="submission" date="2019-09" db="EMBL/GenBank/DDBJ databases">
        <title>Segnochrobactrum spirostomi gen. nov., sp. nov., isolated from the ciliate Spirostomum cf. yagiui and description of a novel family, Segnochrobactraceae fam. nov. within the order Rhizobiales of the class Alphaproteobacteria.</title>
        <authorList>
            <person name="Akter S."/>
            <person name="Shazib S.U.A."/>
            <person name="Shin M.K."/>
        </authorList>
    </citation>
    <scope>NUCLEOTIDE SEQUENCE [LARGE SCALE GENOMIC DNA]</scope>
    <source>
        <strain evidence="2 3">Sp-1</strain>
    </source>
</reference>
<dbReference type="SMART" id="SM00869">
    <property type="entry name" value="Autotransporter"/>
    <property type="match status" value="1"/>
</dbReference>
<comment type="caution">
    <text evidence="2">The sequence shown here is derived from an EMBL/GenBank/DDBJ whole genome shotgun (WGS) entry which is preliminary data.</text>
</comment>
<sequence>MIGRSGSITTTGAGAPAVIAASKGGLGANASANTSTYYGSNGGNGGAVNFTNAGTITTIGDQSSAVILQSIGRAGGKGSGGAWTSAAHGADGGMGGIITATNTGTISTQGNYSFGIVAQSVGGAGGQGARSTFGSGGNGGTSGKGGDVTIDNAGNITTIGKGSAAIAAQSIGGGNALSATWLTVPSVGQNTQDADSSNAGGSGGVFFWSSGGVGGAAGPAGTVKVNLKEDRTISTAGDMAYGVLMQSIGGGGGRGGNVSSYGIGLSVALGGSGGDGGDGGTVNFDSYARTGNQWSGYDWHGLIETSGDNATAVLGQSIGGGGGTGGDAAASSIGLGLSAAVAVGGKGGGGGNGGTVSLQNRYAITTWGENAGGLDGISIGGGGGTAGDASAYSVALPLVTPSGQQLPSISISAAVGGAGGNGGNGGTVTINNVNNTVTTYGAGSIGLASQSIGGGGGNAGSALAEALSVSAPGSVAVSVAASVGGSGGKGGKGGYAEVRNTGTVRTFGNDATGILAQSVGGGGGNAGSASSSANAVSLRNSVVYTLSVGGSGGSGGSGGDVLVQHLVDTASGLYHYGASVATLGDRSAAIVAQSIGGGGGNGGAVSSSATTNIGLGNGLNGLAQQYVLGKSLTGTTSIGGSGGDGGNGGKVEIVTNAGSTLSTGGAQSAGIFAQSIGGGGGTGGGGSEKVTGTAALKLSIGGSGGAGGTGGAVTITQRGSITTLGDASHGIFAQSVGGGGGEGGNFTAAASTVPDTIAQLTKTIKKNVKGIDKALKKINANPGTKEYLDKLIDTLKLPEFADAIRNSDLYKQLSALNAFIKEQNKSGVKFPSVSLTLSLGGAGGSGNAGGIIDIGNSGTISTAGNAAHGIFAQSIGGGGGDGGTAYGSGTSKLNLLGTLGGSGGSGGVGGGVAVNNTGAITTAGEASYGIFSQSVGGGGGTGVGALSSQNKAKSVTLNFTLGGTGGSGNAGGAVTVTNSGALATSGAEAHGLVAQSVGGGGGAFAMNPETSKDAQASASDAVPLDTLKAFLKLFGLEQVPDAAPVDPNAAKTSITSGSFTLGGSGGTGGNGGAVKVVQSGTISTSGEAAFGIFAQSIGGGGGLSNAAGSPGGVKFSASMGGSGGAAGNGGSVTLDLTGAGGKPSQITTSGNASTAVFAQSVGGGGGYGGSGVLMGWTVPIIGGSGGSSGNGGAISISGGVAGTDITTTGTFAHGIWAQSLGGGGGATRTVLNITAPVDAIKLAGDADNKLYDYGQDDKIGDILDSVPQEYRSIVAALGLDKTVRDVQDWLSSVWQDSMSIRKGSSGQGGTININIANGNISATGADSFGILAQSGFQKVDGRLDPSKRGGNITVNYTGTIVGGSGNGAAIGIDGGNTNQITIGAGSTLSALSGKAIVASFGKDTVTNHGTVVGDIDLNVGGVYGNENAFTNAADGTYRSAGAGTINLGASGGALWYSSAFTNLGTLDVGGVGQIATASVTRGKLDLGGVLLADVTSVAPANSPSSDLLTADYLLVDGVAIKPYAVNGLLPGNFTVVTTANMLFGGVPATAGASPVSPISWSVAQTGNSLVISPSAAFLAKAQSLTSRALTKTERSMLQSAQNAWDSSNAGMAGFFAQAANLTTKQQFKALVNSASASESNNQPAVGQSFQSLDSLNASLSCPAFEGDGLRIHEGECVWSRVVGSRMARFGGSDGEGFNQSGMSYRVGAQWEVAPDWYLGATAAYNMSWLQASSGLSSTNGTGGDVSVALKHQMGPLLLAASLQAGYGTYETNNTLVVGTQQGAASNDTDLWTAGLKLRAAYEFAFQTWYVRPYVDVNVLHLSMPGYTFAANGMSVSSGSIDHWSGVLQPVLEVGSRVNVGDGAWVRPYVGVGGMFVAGNSINTTSTFSYGGTQGISYETSNEMPNALLDVGGGVQFMNRDGYEVRGQYRAQLANDFVGQELSLRLSMKF</sequence>
<dbReference type="SUPFAM" id="SSF103515">
    <property type="entry name" value="Autotransporter"/>
    <property type="match status" value="1"/>
</dbReference>
<keyword evidence="3" id="KW-1185">Reference proteome</keyword>
<protein>
    <submittedName>
        <fullName evidence="2">Autotransporter outer membrane beta-barrel domain-containing protein</fullName>
    </submittedName>
</protein>
<evidence type="ECO:0000313" key="2">
    <source>
        <dbReference type="EMBL" id="MQT14669.1"/>
    </source>
</evidence>
<dbReference type="InterPro" id="IPR005546">
    <property type="entry name" value="Autotransporte_beta"/>
</dbReference>
<dbReference type="InterPro" id="IPR036709">
    <property type="entry name" value="Autotransporte_beta_dom_sf"/>
</dbReference>
<dbReference type="EMBL" id="VWNA01000002">
    <property type="protein sequence ID" value="MQT14669.1"/>
    <property type="molecule type" value="Genomic_DNA"/>
</dbReference>
<gene>
    <name evidence="2" type="ORF">F0357_18810</name>
</gene>
<feature type="domain" description="Autotransporter" evidence="1">
    <location>
        <begin position="1670"/>
        <end position="1949"/>
    </location>
</feature>
<organism evidence="2 3">
    <name type="scientific">Segnochrobactrum spirostomi</name>
    <dbReference type="NCBI Taxonomy" id="2608987"/>
    <lineage>
        <taxon>Bacteria</taxon>
        <taxon>Pseudomonadati</taxon>
        <taxon>Pseudomonadota</taxon>
        <taxon>Alphaproteobacteria</taxon>
        <taxon>Hyphomicrobiales</taxon>
        <taxon>Segnochrobactraceae</taxon>
        <taxon>Segnochrobactrum</taxon>
    </lineage>
</organism>
<name>A0A6A7YB74_9HYPH</name>
<evidence type="ECO:0000259" key="1">
    <source>
        <dbReference type="PROSITE" id="PS51208"/>
    </source>
</evidence>
<dbReference type="RefSeq" id="WP_153487497.1">
    <property type="nucleotide sequence ID" value="NZ_VWNA01000002.1"/>
</dbReference>
<evidence type="ECO:0000313" key="3">
    <source>
        <dbReference type="Proteomes" id="UP000332515"/>
    </source>
</evidence>
<dbReference type="Proteomes" id="UP000332515">
    <property type="component" value="Unassembled WGS sequence"/>
</dbReference>